<dbReference type="STRING" id="35608.A0A2U1KRX3"/>
<proteinExistence type="predicted"/>
<dbReference type="Pfam" id="PF05699">
    <property type="entry name" value="Dimer_Tnp_hAT"/>
    <property type="match status" value="1"/>
</dbReference>
<dbReference type="OrthoDB" id="1427281at2759"/>
<dbReference type="PANTHER" id="PTHR45749:SF32">
    <property type="entry name" value="ZINC FINGER MYM-TYPE PROTEIN 1-LIKE"/>
    <property type="match status" value="1"/>
</dbReference>
<dbReference type="AlphaFoldDB" id="A0A2U1KRX3"/>
<protein>
    <recommendedName>
        <fullName evidence="1">TTF-type domain-containing protein</fullName>
    </recommendedName>
</protein>
<gene>
    <name evidence="2" type="ORF">CTI12_AA569800</name>
</gene>
<dbReference type="SMART" id="SM00597">
    <property type="entry name" value="ZnF_TTF"/>
    <property type="match status" value="1"/>
</dbReference>
<dbReference type="InterPro" id="IPR006580">
    <property type="entry name" value="Znf_TTF"/>
</dbReference>
<dbReference type="InterPro" id="IPR008906">
    <property type="entry name" value="HATC_C_dom"/>
</dbReference>
<organism evidence="2 3">
    <name type="scientific">Artemisia annua</name>
    <name type="common">Sweet wormwood</name>
    <dbReference type="NCBI Taxonomy" id="35608"/>
    <lineage>
        <taxon>Eukaryota</taxon>
        <taxon>Viridiplantae</taxon>
        <taxon>Streptophyta</taxon>
        <taxon>Embryophyta</taxon>
        <taxon>Tracheophyta</taxon>
        <taxon>Spermatophyta</taxon>
        <taxon>Magnoliopsida</taxon>
        <taxon>eudicotyledons</taxon>
        <taxon>Gunneridae</taxon>
        <taxon>Pentapetalae</taxon>
        <taxon>asterids</taxon>
        <taxon>campanulids</taxon>
        <taxon>Asterales</taxon>
        <taxon>Asteraceae</taxon>
        <taxon>Asteroideae</taxon>
        <taxon>Anthemideae</taxon>
        <taxon>Artemisiinae</taxon>
        <taxon>Artemisia</taxon>
    </lineage>
</organism>
<sequence>MKDELVTKWPFRETNIDYPKDKAGRHFSSEFYVRKLRNGDSIDRKWLVYSKELDKVFCFCCKLFKTAISKSQLSNVGTNDWKHLSVALKKHENSSEHMVNFRTWSELRIRLSTNQTIDKDLQELIKRDTEHWKEVLIRIIVVVKCLAEYDVPFRGTNEKLYTKSNGNFLGIIQMIAEFDPIMKEHFRRILDKETPYLDDDNLKECCLNLESALTSGEDCDIDGNDLFMELQILQVMLPNGAYNGERPWSSIEIMEFTKKMDMFPNSLLAYKILLTIPVTVASAERSFSKKSYLRSTMSQERLNGLAILSIESSFFGKCRL</sequence>
<accession>A0A2U1KRX3</accession>
<evidence type="ECO:0000313" key="2">
    <source>
        <dbReference type="EMBL" id="PWA39481.1"/>
    </source>
</evidence>
<evidence type="ECO:0000259" key="1">
    <source>
        <dbReference type="SMART" id="SM00597"/>
    </source>
</evidence>
<dbReference type="PANTHER" id="PTHR45749">
    <property type="match status" value="1"/>
</dbReference>
<keyword evidence="3" id="KW-1185">Reference proteome</keyword>
<dbReference type="EMBL" id="PKPP01014608">
    <property type="protein sequence ID" value="PWA39481.1"/>
    <property type="molecule type" value="Genomic_DNA"/>
</dbReference>
<reference evidence="2 3" key="1">
    <citation type="journal article" date="2018" name="Mol. Plant">
        <title>The genome of Artemisia annua provides insight into the evolution of Asteraceae family and artemisinin biosynthesis.</title>
        <authorList>
            <person name="Shen Q."/>
            <person name="Zhang L."/>
            <person name="Liao Z."/>
            <person name="Wang S."/>
            <person name="Yan T."/>
            <person name="Shi P."/>
            <person name="Liu M."/>
            <person name="Fu X."/>
            <person name="Pan Q."/>
            <person name="Wang Y."/>
            <person name="Lv Z."/>
            <person name="Lu X."/>
            <person name="Zhang F."/>
            <person name="Jiang W."/>
            <person name="Ma Y."/>
            <person name="Chen M."/>
            <person name="Hao X."/>
            <person name="Li L."/>
            <person name="Tang Y."/>
            <person name="Lv G."/>
            <person name="Zhou Y."/>
            <person name="Sun X."/>
            <person name="Brodelius P.E."/>
            <person name="Rose J.K.C."/>
            <person name="Tang K."/>
        </authorList>
    </citation>
    <scope>NUCLEOTIDE SEQUENCE [LARGE SCALE GENOMIC DNA]</scope>
    <source>
        <strain evidence="3">cv. Huhao1</strain>
        <tissue evidence="2">Leaf</tissue>
    </source>
</reference>
<name>A0A2U1KRX3_ARTAN</name>
<dbReference type="GO" id="GO:0046983">
    <property type="term" value="F:protein dimerization activity"/>
    <property type="evidence" value="ECO:0007669"/>
    <property type="project" value="InterPro"/>
</dbReference>
<feature type="domain" description="TTF-type" evidence="1">
    <location>
        <begin position="31"/>
        <end position="119"/>
    </location>
</feature>
<evidence type="ECO:0000313" key="3">
    <source>
        <dbReference type="Proteomes" id="UP000245207"/>
    </source>
</evidence>
<dbReference type="Proteomes" id="UP000245207">
    <property type="component" value="Unassembled WGS sequence"/>
</dbReference>
<comment type="caution">
    <text evidence="2">The sequence shown here is derived from an EMBL/GenBank/DDBJ whole genome shotgun (WGS) entry which is preliminary data.</text>
</comment>